<feature type="signal peptide" evidence="1">
    <location>
        <begin position="1"/>
        <end position="25"/>
    </location>
</feature>
<proteinExistence type="predicted"/>
<organism evidence="2 3">
    <name type="scientific">Methylomonas lenta</name>
    <dbReference type="NCBI Taxonomy" id="980561"/>
    <lineage>
        <taxon>Bacteria</taxon>
        <taxon>Pseudomonadati</taxon>
        <taxon>Pseudomonadota</taxon>
        <taxon>Gammaproteobacteria</taxon>
        <taxon>Methylococcales</taxon>
        <taxon>Methylococcaceae</taxon>
        <taxon>Methylomonas</taxon>
    </lineage>
</organism>
<evidence type="ECO:0000256" key="1">
    <source>
        <dbReference type="SAM" id="SignalP"/>
    </source>
</evidence>
<dbReference type="EMBL" id="LUUI01000165">
    <property type="protein sequence ID" value="OAI09755.1"/>
    <property type="molecule type" value="Genomic_DNA"/>
</dbReference>
<sequence>MPLKKIFITFILFFSMLGLSGSTFAKEAKKSNAEILVEVDSKIQAALDAIPAGDSKAIASLIKEASETAGDLSASYKYEFERDKANIKLKNARNLTKKSDFSGAEQDLKNARELFANLPNFE</sequence>
<comment type="caution">
    <text evidence="2">The sequence shown here is derived from an EMBL/GenBank/DDBJ whole genome shotgun (WGS) entry which is preliminary data.</text>
</comment>
<feature type="chain" id="PRO_5008068489" description="DUF4398 domain-containing protein" evidence="1">
    <location>
        <begin position="26"/>
        <end position="122"/>
    </location>
</feature>
<dbReference type="RefSeq" id="WP_066988136.1">
    <property type="nucleotide sequence ID" value="NZ_LUUI01000165.1"/>
</dbReference>
<dbReference type="Proteomes" id="UP000078476">
    <property type="component" value="Unassembled WGS sequence"/>
</dbReference>
<accession>A0A177MW32</accession>
<dbReference type="OrthoDB" id="5573753at2"/>
<dbReference type="AlphaFoldDB" id="A0A177MW32"/>
<name>A0A177MW32_9GAMM</name>
<evidence type="ECO:0000313" key="3">
    <source>
        <dbReference type="Proteomes" id="UP000078476"/>
    </source>
</evidence>
<keyword evidence="3" id="KW-1185">Reference proteome</keyword>
<protein>
    <recommendedName>
        <fullName evidence="4">DUF4398 domain-containing protein</fullName>
    </recommendedName>
</protein>
<evidence type="ECO:0008006" key="4">
    <source>
        <dbReference type="Google" id="ProtNLM"/>
    </source>
</evidence>
<evidence type="ECO:0000313" key="2">
    <source>
        <dbReference type="EMBL" id="OAI09755.1"/>
    </source>
</evidence>
<reference evidence="2 3" key="1">
    <citation type="submission" date="2016-03" db="EMBL/GenBank/DDBJ databases">
        <authorList>
            <person name="Ploux O."/>
        </authorList>
    </citation>
    <scope>NUCLEOTIDE SEQUENCE [LARGE SCALE GENOMIC DNA]</scope>
    <source>
        <strain evidence="2 3">R-45370</strain>
    </source>
</reference>
<keyword evidence="1" id="KW-0732">Signal</keyword>
<gene>
    <name evidence="2" type="ORF">A1359_18380</name>
</gene>